<keyword evidence="2" id="KW-1185">Reference proteome</keyword>
<keyword evidence="1" id="KW-0378">Hydrolase</keyword>
<reference evidence="1" key="1">
    <citation type="submission" date="2023-10" db="EMBL/GenBank/DDBJ databases">
        <title>Amphibacter perezi, gen. nov., sp. nov. a novel taxa of the family Comamonadaceae, class Betaproteobacteria isolated from the skin microbiota of Pelophylax perezi from different populations.</title>
        <authorList>
            <person name="Costa S."/>
            <person name="Proenca D.N."/>
            <person name="Lopes I."/>
            <person name="Morais P.V."/>
        </authorList>
    </citation>
    <scope>NUCLEOTIDE SEQUENCE</scope>
    <source>
        <strain evidence="1">SL12-8</strain>
    </source>
</reference>
<dbReference type="Proteomes" id="UP001364695">
    <property type="component" value="Unassembled WGS sequence"/>
</dbReference>
<sequence length="301" mass="32315">MQVLVGDLQGCHTEWTDLMARLGFSPSRHQMLLLGDLVNRGPDSLAVLRQAMALGDALQVVLGNHDIHLLARAAGVRAAGRGDTLDALLAAPDAPALLDWLRTRPLATELGGWLAVHAGVLPTWSRAQTLRLAAEVQAELSSPGWRDYLGQVFGNEPRVWHESLRGADRHRCIINTLTRVRFVGPDGALDFSTGDGHIPGQQPAHLLPWFDAPGRATAGERIAFGHWSTLGLLQRPGLLGLDTGCVWGGRLSAAVLGEATVEIVQVASRQKAFTAQTAVARPLTAQSATDPRPWPVRPGSR</sequence>
<accession>A0ACC6P5C1</accession>
<evidence type="ECO:0000313" key="1">
    <source>
        <dbReference type="EMBL" id="MEJ7139362.1"/>
    </source>
</evidence>
<protein>
    <submittedName>
        <fullName evidence="1">Symmetrical bis(5'-nucleosyl)-tetraphosphatase</fullName>
        <ecNumber evidence="1">3.6.1.41</ecNumber>
    </submittedName>
</protein>
<proteinExistence type="predicted"/>
<comment type="caution">
    <text evidence="1">The sequence shown here is derived from an EMBL/GenBank/DDBJ whole genome shotgun (WGS) entry which is preliminary data.</text>
</comment>
<organism evidence="1 2">
    <name type="scientific">Amphibiibacter pelophylacis</name>
    <dbReference type="NCBI Taxonomy" id="1799477"/>
    <lineage>
        <taxon>Bacteria</taxon>
        <taxon>Pseudomonadati</taxon>
        <taxon>Pseudomonadota</taxon>
        <taxon>Betaproteobacteria</taxon>
        <taxon>Burkholderiales</taxon>
        <taxon>Sphaerotilaceae</taxon>
        <taxon>Amphibiibacter</taxon>
    </lineage>
</organism>
<gene>
    <name evidence="1" type="ORF">RV045_13130</name>
</gene>
<dbReference type="EC" id="3.6.1.41" evidence="1"/>
<name>A0ACC6P5C1_9BURK</name>
<dbReference type="EMBL" id="JAWDIE010000025">
    <property type="protein sequence ID" value="MEJ7139362.1"/>
    <property type="molecule type" value="Genomic_DNA"/>
</dbReference>
<evidence type="ECO:0000313" key="2">
    <source>
        <dbReference type="Proteomes" id="UP001364695"/>
    </source>
</evidence>